<evidence type="ECO:0000256" key="5">
    <source>
        <dbReference type="ARBA" id="ARBA00022553"/>
    </source>
</evidence>
<keyword evidence="16" id="KW-1185">Reference proteome</keyword>
<dbReference type="PANTHER" id="PTHR43065:SF10">
    <property type="entry name" value="PEROXIDE STRESS-ACTIVATED HISTIDINE KINASE MAK3"/>
    <property type="match status" value="1"/>
</dbReference>
<dbReference type="PRINTS" id="PR00344">
    <property type="entry name" value="BCTRLSENSOR"/>
</dbReference>
<dbReference type="RefSeq" id="WP_246125790.1">
    <property type="nucleotide sequence ID" value="NZ_VLLN01000007.1"/>
</dbReference>
<dbReference type="InterPro" id="IPR003594">
    <property type="entry name" value="HATPase_dom"/>
</dbReference>
<comment type="catalytic activity">
    <reaction evidence="1">
        <text>ATP + protein L-histidine = ADP + protein N-phospho-L-histidine.</text>
        <dbReference type="EC" id="2.7.13.3"/>
    </reaction>
</comment>
<evidence type="ECO:0000256" key="13">
    <source>
        <dbReference type="SAM" id="Phobius"/>
    </source>
</evidence>
<dbReference type="InterPro" id="IPR029151">
    <property type="entry name" value="Sensor-like_sf"/>
</dbReference>
<keyword evidence="9 15" id="KW-0418">Kinase</keyword>
<dbReference type="InterPro" id="IPR003661">
    <property type="entry name" value="HisK_dim/P_dom"/>
</dbReference>
<accession>A0A562VPJ1</accession>
<dbReference type="SUPFAM" id="SSF103190">
    <property type="entry name" value="Sensory domain-like"/>
    <property type="match status" value="1"/>
</dbReference>
<dbReference type="Gene3D" id="3.30.565.10">
    <property type="entry name" value="Histidine kinase-like ATPase, C-terminal domain"/>
    <property type="match status" value="1"/>
</dbReference>
<evidence type="ECO:0000313" key="16">
    <source>
        <dbReference type="Proteomes" id="UP000319449"/>
    </source>
</evidence>
<evidence type="ECO:0000256" key="7">
    <source>
        <dbReference type="ARBA" id="ARBA00022692"/>
    </source>
</evidence>
<dbReference type="InterPro" id="IPR004358">
    <property type="entry name" value="Sig_transdc_His_kin-like_C"/>
</dbReference>
<dbReference type="InterPro" id="IPR005467">
    <property type="entry name" value="His_kinase_dom"/>
</dbReference>
<keyword evidence="8" id="KW-0547">Nucleotide-binding</keyword>
<sequence>MAEEGLNYRSHFNPIMGIMLKKFFLLTGIAISLFLIWFALSNYRASRSIAEENLRGLAHSLTAAIESMAVRDPSLHSLAEFHPTDIAFFALIDRKGAYRFHTNTDLIGTSSEDKKFLEVLQSKSSLESRVTLGTGEKAYEFYTPFYLPGETLALRLTLHTYRADAVVRRAEFNVAAIFALLGVGWILLAILYRFSLREERHHIEMERRERLAQLGEMGAMLAHEIRNPLAGIKGYAQVIEKRPREDRNAGFAQGIVREALRLESLVSDLLAYAGSDSSPKTAIGLQDLIAWAVALIRPEAEEQHVTVTSECSEALQVLGNRDKLGQVLLNLLKNALQAMPDGGRLCLKANVSGKNVTVTVSDSGQGISSEGMNRIFEPFFTTKARGTGLGLPLCKKIVEEHEGRIRVESTPGKGTTVFITLPVLKEQTKGGSHP</sequence>
<comment type="caution">
    <text evidence="15">The sequence shown here is derived from an EMBL/GenBank/DDBJ whole genome shotgun (WGS) entry which is preliminary data.</text>
</comment>
<dbReference type="AlphaFoldDB" id="A0A562VPJ1"/>
<dbReference type="InterPro" id="IPR036097">
    <property type="entry name" value="HisK_dim/P_sf"/>
</dbReference>
<dbReference type="Proteomes" id="UP000319449">
    <property type="component" value="Unassembled WGS sequence"/>
</dbReference>
<dbReference type="SUPFAM" id="SSF47384">
    <property type="entry name" value="Homodimeric domain of signal transducing histidine kinase"/>
    <property type="match status" value="1"/>
</dbReference>
<dbReference type="SUPFAM" id="SSF55874">
    <property type="entry name" value="ATPase domain of HSP90 chaperone/DNA topoisomerase II/histidine kinase"/>
    <property type="match status" value="1"/>
</dbReference>
<dbReference type="PANTHER" id="PTHR43065">
    <property type="entry name" value="SENSOR HISTIDINE KINASE"/>
    <property type="match status" value="1"/>
</dbReference>
<dbReference type="EMBL" id="VLLN01000007">
    <property type="protein sequence ID" value="TWJ19758.1"/>
    <property type="molecule type" value="Genomic_DNA"/>
</dbReference>
<evidence type="ECO:0000256" key="2">
    <source>
        <dbReference type="ARBA" id="ARBA00004651"/>
    </source>
</evidence>
<comment type="subcellular location">
    <subcellularLocation>
        <location evidence="2">Cell membrane</location>
        <topology evidence="2">Multi-pass membrane protein</topology>
    </subcellularLocation>
</comment>
<feature type="domain" description="Histidine kinase" evidence="14">
    <location>
        <begin position="220"/>
        <end position="425"/>
    </location>
</feature>
<keyword evidence="13" id="KW-0472">Membrane</keyword>
<keyword evidence="5" id="KW-0597">Phosphoprotein</keyword>
<keyword evidence="11 13" id="KW-1133">Transmembrane helix</keyword>
<evidence type="ECO:0000256" key="6">
    <source>
        <dbReference type="ARBA" id="ARBA00022679"/>
    </source>
</evidence>
<dbReference type="SMART" id="SM00387">
    <property type="entry name" value="HATPase_c"/>
    <property type="match status" value="1"/>
</dbReference>
<dbReference type="CDD" id="cd00082">
    <property type="entry name" value="HisKA"/>
    <property type="match status" value="1"/>
</dbReference>
<keyword evidence="6" id="KW-0808">Transferase</keyword>
<dbReference type="Pfam" id="PF02518">
    <property type="entry name" value="HATPase_c"/>
    <property type="match status" value="1"/>
</dbReference>
<dbReference type="GO" id="GO:0000155">
    <property type="term" value="F:phosphorelay sensor kinase activity"/>
    <property type="evidence" value="ECO:0007669"/>
    <property type="project" value="InterPro"/>
</dbReference>
<proteinExistence type="predicted"/>
<keyword evidence="12" id="KW-0902">Two-component regulatory system</keyword>
<evidence type="ECO:0000256" key="1">
    <source>
        <dbReference type="ARBA" id="ARBA00000085"/>
    </source>
</evidence>
<evidence type="ECO:0000259" key="14">
    <source>
        <dbReference type="PROSITE" id="PS50109"/>
    </source>
</evidence>
<evidence type="ECO:0000256" key="8">
    <source>
        <dbReference type="ARBA" id="ARBA00022741"/>
    </source>
</evidence>
<dbReference type="PROSITE" id="PS50109">
    <property type="entry name" value="HIS_KIN"/>
    <property type="match status" value="1"/>
</dbReference>
<protein>
    <recommendedName>
        <fullName evidence="3">histidine kinase</fullName>
        <ecNumber evidence="3">2.7.13.3</ecNumber>
    </recommendedName>
</protein>
<organism evidence="15 16">
    <name type="scientific">Geobacter argillaceus</name>
    <dbReference type="NCBI Taxonomy" id="345631"/>
    <lineage>
        <taxon>Bacteria</taxon>
        <taxon>Pseudomonadati</taxon>
        <taxon>Thermodesulfobacteriota</taxon>
        <taxon>Desulfuromonadia</taxon>
        <taxon>Geobacterales</taxon>
        <taxon>Geobacteraceae</taxon>
        <taxon>Geobacter</taxon>
    </lineage>
</organism>
<dbReference type="GO" id="GO:0005524">
    <property type="term" value="F:ATP binding"/>
    <property type="evidence" value="ECO:0007669"/>
    <property type="project" value="UniProtKB-KW"/>
</dbReference>
<evidence type="ECO:0000256" key="11">
    <source>
        <dbReference type="ARBA" id="ARBA00022989"/>
    </source>
</evidence>
<evidence type="ECO:0000256" key="12">
    <source>
        <dbReference type="ARBA" id="ARBA00023012"/>
    </source>
</evidence>
<dbReference type="FunFam" id="3.30.565.10:FF:000006">
    <property type="entry name" value="Sensor histidine kinase WalK"/>
    <property type="match status" value="1"/>
</dbReference>
<evidence type="ECO:0000256" key="10">
    <source>
        <dbReference type="ARBA" id="ARBA00022840"/>
    </source>
</evidence>
<dbReference type="SMART" id="SM00388">
    <property type="entry name" value="HisKA"/>
    <property type="match status" value="1"/>
</dbReference>
<dbReference type="GO" id="GO:0005886">
    <property type="term" value="C:plasma membrane"/>
    <property type="evidence" value="ECO:0007669"/>
    <property type="project" value="UniProtKB-SubCell"/>
</dbReference>
<keyword evidence="7 13" id="KW-0812">Transmembrane</keyword>
<dbReference type="Pfam" id="PF00512">
    <property type="entry name" value="HisKA"/>
    <property type="match status" value="1"/>
</dbReference>
<feature type="transmembrane region" description="Helical" evidence="13">
    <location>
        <begin position="23"/>
        <end position="40"/>
    </location>
</feature>
<name>A0A562VPJ1_9BACT</name>
<keyword evidence="4" id="KW-1003">Cell membrane</keyword>
<dbReference type="InterPro" id="IPR036890">
    <property type="entry name" value="HATPase_C_sf"/>
</dbReference>
<evidence type="ECO:0000313" key="15">
    <source>
        <dbReference type="EMBL" id="TWJ19758.1"/>
    </source>
</evidence>
<feature type="transmembrane region" description="Helical" evidence="13">
    <location>
        <begin position="172"/>
        <end position="192"/>
    </location>
</feature>
<evidence type="ECO:0000256" key="3">
    <source>
        <dbReference type="ARBA" id="ARBA00012438"/>
    </source>
</evidence>
<gene>
    <name evidence="15" type="ORF">JN12_01559</name>
</gene>
<dbReference type="EC" id="2.7.13.3" evidence="3"/>
<evidence type="ECO:0000256" key="9">
    <source>
        <dbReference type="ARBA" id="ARBA00022777"/>
    </source>
</evidence>
<keyword evidence="10" id="KW-0067">ATP-binding</keyword>
<dbReference type="Gene3D" id="1.10.287.130">
    <property type="match status" value="1"/>
</dbReference>
<reference evidence="15 16" key="1">
    <citation type="submission" date="2019-07" db="EMBL/GenBank/DDBJ databases">
        <title>Genomic Encyclopedia of Archaeal and Bacterial Type Strains, Phase II (KMG-II): from individual species to whole genera.</title>
        <authorList>
            <person name="Goeker M."/>
        </authorList>
    </citation>
    <scope>NUCLEOTIDE SEQUENCE [LARGE SCALE GENOMIC DNA]</scope>
    <source>
        <strain evidence="15 16">ATCC BAA-1139</strain>
    </source>
</reference>
<evidence type="ECO:0000256" key="4">
    <source>
        <dbReference type="ARBA" id="ARBA00022475"/>
    </source>
</evidence>